<dbReference type="InterPro" id="IPR038287">
    <property type="entry name" value="Cse2_sf"/>
</dbReference>
<dbReference type="EMBL" id="CP158367">
    <property type="protein sequence ID" value="XBX74441.1"/>
    <property type="molecule type" value="Genomic_DNA"/>
</dbReference>
<organism evidence="1">
    <name type="scientific">Proteinivorax tanatarense</name>
    <dbReference type="NCBI Taxonomy" id="1260629"/>
    <lineage>
        <taxon>Bacteria</taxon>
        <taxon>Bacillati</taxon>
        <taxon>Bacillota</taxon>
        <taxon>Clostridia</taxon>
        <taxon>Eubacteriales</taxon>
        <taxon>Proteinivoracaceae</taxon>
        <taxon>Proteinivorax</taxon>
    </lineage>
</organism>
<protein>
    <submittedName>
        <fullName evidence="1">Type I-E CRISPR-associated protein Cse2/CasB</fullName>
    </submittedName>
</protein>
<reference evidence="1" key="2">
    <citation type="submission" date="2024-06" db="EMBL/GenBank/DDBJ databases">
        <authorList>
            <person name="Petrova K.O."/>
            <person name="Toshchakov S.V."/>
            <person name="Boltjanskaja Y.V."/>
            <person name="Kevbrin V."/>
        </authorList>
    </citation>
    <scope>NUCLEOTIDE SEQUENCE</scope>
    <source>
        <strain evidence="1">Z-910T</strain>
    </source>
</reference>
<proteinExistence type="predicted"/>
<gene>
    <name evidence="1" type="primary">casB</name>
    <name evidence="1" type="synonym">cse2</name>
    <name evidence="1" type="ORF">PRVXT_002481</name>
</gene>
<dbReference type="RefSeq" id="WP_350343193.1">
    <property type="nucleotide sequence ID" value="NZ_CP158367.1"/>
</dbReference>
<dbReference type="NCBIfam" id="TIGR02548">
    <property type="entry name" value="casB_cse2"/>
    <property type="match status" value="1"/>
</dbReference>
<dbReference type="InterPro" id="IPR013382">
    <property type="entry name" value="CRISPR-assoc_prot_Cse2"/>
</dbReference>
<name>A0AAU7VKR7_9FIRM</name>
<dbReference type="Pfam" id="PF09485">
    <property type="entry name" value="CRISPR_Cse2"/>
    <property type="match status" value="1"/>
</dbReference>
<accession>A0AAU7VKR7</accession>
<dbReference type="AlphaFoldDB" id="A0AAU7VKR7"/>
<dbReference type="CDD" id="cd09731">
    <property type="entry name" value="Cse2_I-E"/>
    <property type="match status" value="1"/>
</dbReference>
<reference evidence="1" key="1">
    <citation type="journal article" date="2013" name="Extremophiles">
        <title>Proteinivorax tanatarense gen. nov., sp. nov., an anaerobic, haloalkaliphilic, proteolytic bacterium isolated from a decaying algal bloom, and proposal of Proteinivoraceae fam. nov.</title>
        <authorList>
            <person name="Kevbrin V."/>
            <person name="Boltyanskaya Y."/>
            <person name="Zhilina T."/>
            <person name="Kolganova T."/>
            <person name="Lavrentjeva E."/>
            <person name="Kuznetsov B."/>
        </authorList>
    </citation>
    <scope>NUCLEOTIDE SEQUENCE</scope>
    <source>
        <strain evidence="1">Z-910T</strain>
    </source>
</reference>
<evidence type="ECO:0000313" key="1">
    <source>
        <dbReference type="EMBL" id="XBX74441.1"/>
    </source>
</evidence>
<sequence>MKEHVLDKDNVFTVTGRILGRLEEIRDYSSGKAALANLRNSIGRPLSETIDVWPIVFEQMPEHFLSKNGKLTSEEKAILTTLQIYALHQQGQSVNVNKRTEKEKWNNIGISLKALRNGEDTIAIDSRFNTMITSTTFEELIHHLRQLVRILKAKKQNEKIVYARLANDLFWYLRNQEENVRLSWAKAFYSKLENTEKGDESND</sequence>
<dbReference type="Gene3D" id="1.10.520.40">
    <property type="entry name" value="CRISPR-associated protein Cse2"/>
    <property type="match status" value="1"/>
</dbReference>